<dbReference type="Proteomes" id="UP001147782">
    <property type="component" value="Unassembled WGS sequence"/>
</dbReference>
<keyword evidence="10" id="KW-1185">Reference proteome</keyword>
<comment type="caution">
    <text evidence="9">The sequence shown here is derived from an EMBL/GenBank/DDBJ whole genome shotgun (WGS) entry which is preliminary data.</text>
</comment>
<evidence type="ECO:0000313" key="10">
    <source>
        <dbReference type="Proteomes" id="UP001147782"/>
    </source>
</evidence>
<feature type="compositionally biased region" description="Low complexity" evidence="7">
    <location>
        <begin position="12"/>
        <end position="26"/>
    </location>
</feature>
<dbReference type="Pfam" id="PF04082">
    <property type="entry name" value="Fungal_trans"/>
    <property type="match status" value="1"/>
</dbReference>
<accession>A0A9W9S580</accession>
<feature type="domain" description="Xylanolytic transcriptional activator regulatory" evidence="8">
    <location>
        <begin position="199"/>
        <end position="437"/>
    </location>
</feature>
<keyword evidence="5" id="KW-0862">Zinc</keyword>
<feature type="compositionally biased region" description="Polar residues" evidence="7">
    <location>
        <begin position="1"/>
        <end position="11"/>
    </location>
</feature>
<dbReference type="AlphaFoldDB" id="A0A9W9S580"/>
<dbReference type="CDD" id="cd12148">
    <property type="entry name" value="fungal_TF_MHR"/>
    <property type="match status" value="1"/>
</dbReference>
<dbReference type="GO" id="GO:0000978">
    <property type="term" value="F:RNA polymerase II cis-regulatory region sequence-specific DNA binding"/>
    <property type="evidence" value="ECO:0007669"/>
    <property type="project" value="InterPro"/>
</dbReference>
<dbReference type="GO" id="GO:0000785">
    <property type="term" value="C:chromatin"/>
    <property type="evidence" value="ECO:0007669"/>
    <property type="project" value="TreeGrafter"/>
</dbReference>
<sequence length="690" mass="76886">MRNLPSNLQGESHSPVSRSVDLSSSVTDRPTFSSDQTELRDWDLQWPFYGEGLPDVNLGWTLDFLSNDASTHSPLDFMHSHEEMSATIPLDHSSFNHRENEDQHPVGSNDLQDVGHQGWSSRTHPIETSGPAAYVDIDEINNAVVTNLERSNVSVPLSKEIHKTMVDTVTAPLLEGFCNEKGKYAQSFPSLSTISYFHQLFFAHVQPRFPVLHIPTFNPNDASPNLLLAMAIVGSCYSESNQGKFALTYLERTRMSIKLMQERDNSYLCSLENLLAFLFVSLSAMWVGQKVAYERAECDRGELAVYCRRLQLLDCRVKQNTSPQMPSRQNRSRFGDAWSKWINIEQKKRLGLCIYLLDCQVAALFQRQPYISKAETVNAALPCSGIFWNAPTAWAWKALLGPAEIPPSTYFLTTLTTILLHNEIPGVLPFPALDDFCKTLYAYVLHTHIFEWRQTICMLNPTGLVTSPVSLAPENIGATLQERRNWLERCLLNWASFYGDGSQADSTDRSSKTFSGILLYHLANLAIHLNFSDLHIVAGRSGSDADIGLAMQSLRNWLQKERAQNIFACNSQMLNAAHEAITAGDAQRSGFELAVSLFMGGLISWAISRFGSCDIMTLHLNDPRTSDLPQAELDGDDDGNQLSAGDSSQVVNLLLDQVAGARDGLRTVTCVRLAASFGEILDRLLTEPVN</sequence>
<keyword evidence="3" id="KW-0677">Repeat</keyword>
<dbReference type="GO" id="GO:0008270">
    <property type="term" value="F:zinc ion binding"/>
    <property type="evidence" value="ECO:0007669"/>
    <property type="project" value="UniProtKB-KW"/>
</dbReference>
<dbReference type="OrthoDB" id="1405595at2759"/>
<evidence type="ECO:0000313" key="9">
    <source>
        <dbReference type="EMBL" id="KAJ5371189.1"/>
    </source>
</evidence>
<keyword evidence="6" id="KW-0539">Nucleus</keyword>
<protein>
    <recommendedName>
        <fullName evidence="8">Xylanolytic transcriptional activator regulatory domain-containing protein</fullName>
    </recommendedName>
</protein>
<evidence type="ECO:0000256" key="6">
    <source>
        <dbReference type="ARBA" id="ARBA00023242"/>
    </source>
</evidence>
<dbReference type="PANTHER" id="PTHR40626">
    <property type="entry name" value="MIP31509P"/>
    <property type="match status" value="1"/>
</dbReference>
<evidence type="ECO:0000256" key="1">
    <source>
        <dbReference type="ARBA" id="ARBA00004123"/>
    </source>
</evidence>
<keyword evidence="2" id="KW-0479">Metal-binding</keyword>
<organism evidence="9 10">
    <name type="scientific">Penicillium cataractarum</name>
    <dbReference type="NCBI Taxonomy" id="2100454"/>
    <lineage>
        <taxon>Eukaryota</taxon>
        <taxon>Fungi</taxon>
        <taxon>Dikarya</taxon>
        <taxon>Ascomycota</taxon>
        <taxon>Pezizomycotina</taxon>
        <taxon>Eurotiomycetes</taxon>
        <taxon>Eurotiomycetidae</taxon>
        <taxon>Eurotiales</taxon>
        <taxon>Aspergillaceae</taxon>
        <taxon>Penicillium</taxon>
    </lineage>
</organism>
<evidence type="ECO:0000256" key="5">
    <source>
        <dbReference type="ARBA" id="ARBA00022833"/>
    </source>
</evidence>
<dbReference type="GO" id="GO:0006351">
    <property type="term" value="P:DNA-templated transcription"/>
    <property type="evidence" value="ECO:0007669"/>
    <property type="project" value="InterPro"/>
</dbReference>
<dbReference type="PANTHER" id="PTHR40626:SF35">
    <property type="entry name" value="FINGER DOMAIN PROTEIN, PUTATIVE-RELATED"/>
    <property type="match status" value="1"/>
</dbReference>
<name>A0A9W9S580_9EURO</name>
<comment type="subcellular location">
    <subcellularLocation>
        <location evidence="1">Nucleus</location>
    </subcellularLocation>
</comment>
<dbReference type="GeneID" id="81439389"/>
<evidence type="ECO:0000256" key="3">
    <source>
        <dbReference type="ARBA" id="ARBA00022737"/>
    </source>
</evidence>
<reference evidence="9" key="2">
    <citation type="journal article" date="2023" name="IMA Fungus">
        <title>Comparative genomic study of the Penicillium genus elucidates a diverse pangenome and 15 lateral gene transfer events.</title>
        <authorList>
            <person name="Petersen C."/>
            <person name="Sorensen T."/>
            <person name="Nielsen M.R."/>
            <person name="Sondergaard T.E."/>
            <person name="Sorensen J.L."/>
            <person name="Fitzpatrick D.A."/>
            <person name="Frisvad J.C."/>
            <person name="Nielsen K.L."/>
        </authorList>
    </citation>
    <scope>NUCLEOTIDE SEQUENCE</scope>
    <source>
        <strain evidence="9">IBT 29864</strain>
    </source>
</reference>
<evidence type="ECO:0000256" key="2">
    <source>
        <dbReference type="ARBA" id="ARBA00022723"/>
    </source>
</evidence>
<feature type="region of interest" description="Disordered" evidence="7">
    <location>
        <begin position="1"/>
        <end position="36"/>
    </location>
</feature>
<reference evidence="9" key="1">
    <citation type="submission" date="2022-11" db="EMBL/GenBank/DDBJ databases">
        <authorList>
            <person name="Petersen C."/>
        </authorList>
    </citation>
    <scope>NUCLEOTIDE SEQUENCE</scope>
    <source>
        <strain evidence="9">IBT 29864</strain>
    </source>
</reference>
<dbReference type="InterPro" id="IPR051059">
    <property type="entry name" value="VerF-like"/>
</dbReference>
<dbReference type="InterPro" id="IPR007219">
    <property type="entry name" value="XnlR_reg_dom"/>
</dbReference>
<dbReference type="GO" id="GO:0000981">
    <property type="term" value="F:DNA-binding transcription factor activity, RNA polymerase II-specific"/>
    <property type="evidence" value="ECO:0007669"/>
    <property type="project" value="InterPro"/>
</dbReference>
<keyword evidence="4" id="KW-0863">Zinc-finger</keyword>
<dbReference type="RefSeq" id="XP_056555623.1">
    <property type="nucleotide sequence ID" value="XM_056700210.1"/>
</dbReference>
<feature type="compositionally biased region" description="Polar residues" evidence="7">
    <location>
        <begin position="27"/>
        <end position="36"/>
    </location>
</feature>
<proteinExistence type="predicted"/>
<dbReference type="GO" id="GO:0005634">
    <property type="term" value="C:nucleus"/>
    <property type="evidence" value="ECO:0007669"/>
    <property type="project" value="UniProtKB-SubCell"/>
</dbReference>
<dbReference type="EMBL" id="JAPZBS010000005">
    <property type="protein sequence ID" value="KAJ5371189.1"/>
    <property type="molecule type" value="Genomic_DNA"/>
</dbReference>
<evidence type="ECO:0000256" key="7">
    <source>
        <dbReference type="SAM" id="MobiDB-lite"/>
    </source>
</evidence>
<evidence type="ECO:0000256" key="4">
    <source>
        <dbReference type="ARBA" id="ARBA00022771"/>
    </source>
</evidence>
<gene>
    <name evidence="9" type="ORF">N7496_007281</name>
</gene>
<evidence type="ECO:0000259" key="8">
    <source>
        <dbReference type="Pfam" id="PF04082"/>
    </source>
</evidence>